<evidence type="ECO:0000256" key="1">
    <source>
        <dbReference type="ARBA" id="ARBA00023125"/>
    </source>
</evidence>
<dbReference type="SMART" id="SM00421">
    <property type="entry name" value="HTH_LUXR"/>
    <property type="match status" value="1"/>
</dbReference>
<dbReference type="AlphaFoldDB" id="A0A7Y9JD66"/>
<keyword evidence="2" id="KW-0597">Phosphoprotein</keyword>
<evidence type="ECO:0000259" key="4">
    <source>
        <dbReference type="PROSITE" id="PS50110"/>
    </source>
</evidence>
<dbReference type="SMART" id="SM00448">
    <property type="entry name" value="REC"/>
    <property type="match status" value="1"/>
</dbReference>
<dbReference type="InterPro" id="IPR011006">
    <property type="entry name" value="CheY-like_superfamily"/>
</dbReference>
<comment type="caution">
    <text evidence="5">The sequence shown here is derived from an EMBL/GenBank/DDBJ whole genome shotgun (WGS) entry which is preliminary data.</text>
</comment>
<dbReference type="SUPFAM" id="SSF46894">
    <property type="entry name" value="C-terminal effector domain of the bipartite response regulators"/>
    <property type="match status" value="1"/>
</dbReference>
<sequence>MSIKLFVVDDHPIVQAGIQNVFVDEDDFELVGAATSLPEALAAAHRRQPNVILLDVRLGDTDVASAVAALRAAAPEACVVLFTADPQNPQIPDARRAGAITTVPKDTAPAALRAVVRAAGEGRLRDDSPTGRSLLTPRQREVLAGVAGGMTNSEIAQELGLRPSTVKAYWQEILQRIGARNRADAIATAYRLGLL</sequence>
<dbReference type="RefSeq" id="WP_179842255.1">
    <property type="nucleotide sequence ID" value="NZ_JACCBA010000001.1"/>
</dbReference>
<dbReference type="InterPro" id="IPR000792">
    <property type="entry name" value="Tscrpt_reg_LuxR_C"/>
</dbReference>
<dbReference type="InterPro" id="IPR001789">
    <property type="entry name" value="Sig_transdc_resp-reg_receiver"/>
</dbReference>
<dbReference type="InterPro" id="IPR036388">
    <property type="entry name" value="WH-like_DNA-bd_sf"/>
</dbReference>
<dbReference type="GO" id="GO:0006355">
    <property type="term" value="P:regulation of DNA-templated transcription"/>
    <property type="evidence" value="ECO:0007669"/>
    <property type="project" value="InterPro"/>
</dbReference>
<proteinExistence type="predicted"/>
<dbReference type="PROSITE" id="PS50110">
    <property type="entry name" value="RESPONSE_REGULATORY"/>
    <property type="match status" value="1"/>
</dbReference>
<feature type="domain" description="Response regulatory" evidence="4">
    <location>
        <begin position="4"/>
        <end position="120"/>
    </location>
</feature>
<dbReference type="CDD" id="cd06170">
    <property type="entry name" value="LuxR_C_like"/>
    <property type="match status" value="1"/>
</dbReference>
<dbReference type="InterPro" id="IPR016032">
    <property type="entry name" value="Sig_transdc_resp-reg_C-effctor"/>
</dbReference>
<name>A0A7Y9JD66_9ACTN</name>
<keyword evidence="1 5" id="KW-0238">DNA-binding</keyword>
<evidence type="ECO:0000256" key="2">
    <source>
        <dbReference type="PROSITE-ProRule" id="PRU00169"/>
    </source>
</evidence>
<organism evidence="5 6">
    <name type="scientific">Actinomadura luteofluorescens</name>
    <dbReference type="NCBI Taxonomy" id="46163"/>
    <lineage>
        <taxon>Bacteria</taxon>
        <taxon>Bacillati</taxon>
        <taxon>Actinomycetota</taxon>
        <taxon>Actinomycetes</taxon>
        <taxon>Streptosporangiales</taxon>
        <taxon>Thermomonosporaceae</taxon>
        <taxon>Actinomadura</taxon>
    </lineage>
</organism>
<dbReference type="PANTHER" id="PTHR43214:SF43">
    <property type="entry name" value="TWO-COMPONENT RESPONSE REGULATOR"/>
    <property type="match status" value="1"/>
</dbReference>
<gene>
    <name evidence="5" type="ORF">BJY14_000690</name>
</gene>
<dbReference type="GO" id="GO:0003677">
    <property type="term" value="F:DNA binding"/>
    <property type="evidence" value="ECO:0007669"/>
    <property type="project" value="UniProtKB-KW"/>
</dbReference>
<accession>A0A7Y9JD66</accession>
<evidence type="ECO:0000313" key="6">
    <source>
        <dbReference type="Proteomes" id="UP000529783"/>
    </source>
</evidence>
<dbReference type="PANTHER" id="PTHR43214">
    <property type="entry name" value="TWO-COMPONENT RESPONSE REGULATOR"/>
    <property type="match status" value="1"/>
</dbReference>
<protein>
    <submittedName>
        <fullName evidence="5">DNA-binding NarL/FixJ family response regulator</fullName>
    </submittedName>
</protein>
<dbReference type="GO" id="GO:0000160">
    <property type="term" value="P:phosphorelay signal transduction system"/>
    <property type="evidence" value="ECO:0007669"/>
    <property type="project" value="InterPro"/>
</dbReference>
<dbReference type="EMBL" id="JACCBA010000001">
    <property type="protein sequence ID" value="NYD44707.1"/>
    <property type="molecule type" value="Genomic_DNA"/>
</dbReference>
<feature type="modified residue" description="4-aspartylphosphate" evidence="2">
    <location>
        <position position="55"/>
    </location>
</feature>
<reference evidence="5 6" key="1">
    <citation type="submission" date="2020-07" db="EMBL/GenBank/DDBJ databases">
        <title>Sequencing the genomes of 1000 actinobacteria strains.</title>
        <authorList>
            <person name="Klenk H.-P."/>
        </authorList>
    </citation>
    <scope>NUCLEOTIDE SEQUENCE [LARGE SCALE GENOMIC DNA]</scope>
    <source>
        <strain evidence="5 6">DSM 40398</strain>
    </source>
</reference>
<dbReference type="SUPFAM" id="SSF52172">
    <property type="entry name" value="CheY-like"/>
    <property type="match status" value="1"/>
</dbReference>
<dbReference type="PROSITE" id="PS50043">
    <property type="entry name" value="HTH_LUXR_2"/>
    <property type="match status" value="1"/>
</dbReference>
<dbReference type="PRINTS" id="PR00038">
    <property type="entry name" value="HTHLUXR"/>
</dbReference>
<dbReference type="Gene3D" id="1.10.10.10">
    <property type="entry name" value="Winged helix-like DNA-binding domain superfamily/Winged helix DNA-binding domain"/>
    <property type="match status" value="1"/>
</dbReference>
<dbReference type="Proteomes" id="UP000529783">
    <property type="component" value="Unassembled WGS sequence"/>
</dbReference>
<feature type="domain" description="HTH luxR-type" evidence="3">
    <location>
        <begin position="128"/>
        <end position="193"/>
    </location>
</feature>
<dbReference type="Pfam" id="PF00072">
    <property type="entry name" value="Response_reg"/>
    <property type="match status" value="1"/>
</dbReference>
<dbReference type="InterPro" id="IPR039420">
    <property type="entry name" value="WalR-like"/>
</dbReference>
<keyword evidence="6" id="KW-1185">Reference proteome</keyword>
<dbReference type="Gene3D" id="3.40.50.2300">
    <property type="match status" value="1"/>
</dbReference>
<evidence type="ECO:0000259" key="3">
    <source>
        <dbReference type="PROSITE" id="PS50043"/>
    </source>
</evidence>
<evidence type="ECO:0000313" key="5">
    <source>
        <dbReference type="EMBL" id="NYD44707.1"/>
    </source>
</evidence>
<dbReference type="Pfam" id="PF00196">
    <property type="entry name" value="GerE"/>
    <property type="match status" value="1"/>
</dbReference>